<dbReference type="STRING" id="1834516.BL253_05195"/>
<feature type="region of interest" description="Disordered" evidence="1">
    <location>
        <begin position="71"/>
        <end position="102"/>
    </location>
</feature>
<reference evidence="3" key="1">
    <citation type="submission" date="2016-10" db="EMBL/GenBank/DDBJ databases">
        <title>Frankia sp. NRRL B-16386 Genome sequencing.</title>
        <authorList>
            <person name="Ghodhbane-Gtari F."/>
            <person name="Swanson E."/>
            <person name="Gueddou A."/>
            <person name="Hezbri K."/>
            <person name="Ktari K."/>
            <person name="Nouioui I."/>
            <person name="Morris K."/>
            <person name="Simpson S."/>
            <person name="Abebe-Akele F."/>
            <person name="Thomas K."/>
            <person name="Gtari M."/>
            <person name="Tisa L.S."/>
        </authorList>
    </citation>
    <scope>NUCLEOTIDE SEQUENCE [LARGE SCALE GENOMIC DNA]</scope>
    <source>
        <strain evidence="3">NRRL B-16386</strain>
    </source>
</reference>
<accession>A0A1V2IHG1</accession>
<dbReference type="AlphaFoldDB" id="A0A1V2IHG1"/>
<protein>
    <recommendedName>
        <fullName evidence="4">HTH marR-type domain-containing protein</fullName>
    </recommendedName>
</protein>
<gene>
    <name evidence="2" type="ORF">BL253_05195</name>
</gene>
<dbReference type="EMBL" id="MOMC01000010">
    <property type="protein sequence ID" value="ONH32430.1"/>
    <property type="molecule type" value="Genomic_DNA"/>
</dbReference>
<keyword evidence="3" id="KW-1185">Reference proteome</keyword>
<evidence type="ECO:0000313" key="3">
    <source>
        <dbReference type="Proteomes" id="UP000188929"/>
    </source>
</evidence>
<dbReference type="InterPro" id="IPR036388">
    <property type="entry name" value="WH-like_DNA-bd_sf"/>
</dbReference>
<evidence type="ECO:0000256" key="1">
    <source>
        <dbReference type="SAM" id="MobiDB-lite"/>
    </source>
</evidence>
<dbReference type="Gene3D" id="1.10.10.10">
    <property type="entry name" value="Winged helix-like DNA-binding domain superfamily/Winged helix DNA-binding domain"/>
    <property type="match status" value="1"/>
</dbReference>
<dbReference type="SUPFAM" id="SSF46785">
    <property type="entry name" value="Winged helix' DNA-binding domain"/>
    <property type="match status" value="1"/>
</dbReference>
<comment type="caution">
    <text evidence="2">The sequence shown here is derived from an EMBL/GenBank/DDBJ whole genome shotgun (WGS) entry which is preliminary data.</text>
</comment>
<dbReference type="RefSeq" id="WP_241834548.1">
    <property type="nucleotide sequence ID" value="NZ_MOMC01000010.1"/>
</dbReference>
<organism evidence="2 3">
    <name type="scientific">Pseudofrankia asymbiotica</name>
    <dbReference type="NCBI Taxonomy" id="1834516"/>
    <lineage>
        <taxon>Bacteria</taxon>
        <taxon>Bacillati</taxon>
        <taxon>Actinomycetota</taxon>
        <taxon>Actinomycetes</taxon>
        <taxon>Frankiales</taxon>
        <taxon>Frankiaceae</taxon>
        <taxon>Pseudofrankia</taxon>
    </lineage>
</organism>
<dbReference type="Proteomes" id="UP000188929">
    <property type="component" value="Unassembled WGS sequence"/>
</dbReference>
<sequence>MRAQEITRLEHELMLLTRHPSIGQLSAAFRVNASTVHRQTAAIVRAGLAERIPDPDGGMARKFQLTENGRDRLRQHHSWSVQASPGSSPNGTARRSTVSSRH</sequence>
<name>A0A1V2IHG1_9ACTN</name>
<evidence type="ECO:0008006" key="4">
    <source>
        <dbReference type="Google" id="ProtNLM"/>
    </source>
</evidence>
<proteinExistence type="predicted"/>
<evidence type="ECO:0000313" key="2">
    <source>
        <dbReference type="EMBL" id="ONH32430.1"/>
    </source>
</evidence>
<feature type="compositionally biased region" description="Polar residues" evidence="1">
    <location>
        <begin position="78"/>
        <end position="102"/>
    </location>
</feature>
<dbReference type="InterPro" id="IPR036390">
    <property type="entry name" value="WH_DNA-bd_sf"/>
</dbReference>